<feature type="compositionally biased region" description="Low complexity" evidence="1">
    <location>
        <begin position="87"/>
        <end position="107"/>
    </location>
</feature>
<keyword evidence="3" id="KW-1185">Reference proteome</keyword>
<name>A0ABU2KRL1_9ACTN</name>
<sequence length="382" mass="35820">MPRTGRSRRGARVAAEVRAARVASGLWPSARRWLVVAGLLSGAWLAGAACAAADESPVAGLAGSAASKQASQQGESAVEAVQDLDPAASDRAADVDSGSSDAGAGEEAASDGGGTQEVADGVDTLPSASVGDAEGASGSDASSDSDPGTRADRSGPQSGSGDAAQSGSATGRLTGAVAGVGEVGRDAGHTVPASVAATSGSGPTAAVSAAAAGDAAAAPHGLPGIGVADLRPAGFDKAGVIPGLGLGGSSGPGAGSAAERTPDSGPRLAADGTGPAPADQGSVPAGTGSAATVADYADAAVYGGSAADDGSEQHDGGADHRSELAAAVGSSVNTSQPGGGMCAGYLPAADSAVPAAGAIQRARQALADVPQDLGEQPTFSPD</sequence>
<dbReference type="RefSeq" id="WP_311544330.1">
    <property type="nucleotide sequence ID" value="NZ_JAVREK010000005.1"/>
</dbReference>
<accession>A0ABU2KRL1</accession>
<reference evidence="3" key="1">
    <citation type="submission" date="2023-07" db="EMBL/GenBank/DDBJ databases">
        <title>30 novel species of actinomycetes from the DSMZ collection.</title>
        <authorList>
            <person name="Nouioui I."/>
        </authorList>
    </citation>
    <scope>NUCLEOTIDE SEQUENCE [LARGE SCALE GENOMIC DNA]</scope>
    <source>
        <strain evidence="3">DSM 45055</strain>
    </source>
</reference>
<gene>
    <name evidence="2" type="ORF">RM446_06985</name>
</gene>
<dbReference type="Proteomes" id="UP001183226">
    <property type="component" value="Unassembled WGS sequence"/>
</dbReference>
<comment type="caution">
    <text evidence="2">The sequence shown here is derived from an EMBL/GenBank/DDBJ whole genome shotgun (WGS) entry which is preliminary data.</text>
</comment>
<evidence type="ECO:0000313" key="2">
    <source>
        <dbReference type="EMBL" id="MDT0301856.1"/>
    </source>
</evidence>
<protein>
    <submittedName>
        <fullName evidence="2">Uncharacterized protein</fullName>
    </submittedName>
</protein>
<evidence type="ECO:0000256" key="1">
    <source>
        <dbReference type="SAM" id="MobiDB-lite"/>
    </source>
</evidence>
<evidence type="ECO:0000313" key="3">
    <source>
        <dbReference type="Proteomes" id="UP001183226"/>
    </source>
</evidence>
<dbReference type="EMBL" id="JAVREK010000005">
    <property type="protein sequence ID" value="MDT0301856.1"/>
    <property type="molecule type" value="Genomic_DNA"/>
</dbReference>
<organism evidence="2 3">
    <name type="scientific">Streptomonospora wellingtoniae</name>
    <dbReference type="NCBI Taxonomy" id="3075544"/>
    <lineage>
        <taxon>Bacteria</taxon>
        <taxon>Bacillati</taxon>
        <taxon>Actinomycetota</taxon>
        <taxon>Actinomycetes</taxon>
        <taxon>Streptosporangiales</taxon>
        <taxon>Nocardiopsidaceae</taxon>
        <taxon>Streptomonospora</taxon>
    </lineage>
</organism>
<feature type="region of interest" description="Disordered" evidence="1">
    <location>
        <begin position="86"/>
        <end position="171"/>
    </location>
</feature>
<proteinExistence type="predicted"/>
<feature type="compositionally biased region" description="Low complexity" evidence="1">
    <location>
        <begin position="154"/>
        <end position="171"/>
    </location>
</feature>
<feature type="region of interest" description="Disordered" evidence="1">
    <location>
        <begin position="250"/>
        <end position="289"/>
    </location>
</feature>
<feature type="compositionally biased region" description="Low complexity" evidence="1">
    <location>
        <begin position="127"/>
        <end position="146"/>
    </location>
</feature>